<dbReference type="AlphaFoldDB" id="A0AAW0UE74"/>
<evidence type="ECO:0000313" key="2">
    <source>
        <dbReference type="EMBL" id="KAK8397598.1"/>
    </source>
</evidence>
<dbReference type="GO" id="GO:0005576">
    <property type="term" value="C:extracellular region"/>
    <property type="evidence" value="ECO:0007669"/>
    <property type="project" value="InterPro"/>
</dbReference>
<evidence type="ECO:0000259" key="1">
    <source>
        <dbReference type="PROSITE" id="PS50940"/>
    </source>
</evidence>
<organism evidence="2 3">
    <name type="scientific">Scylla paramamosain</name>
    <name type="common">Mud crab</name>
    <dbReference type="NCBI Taxonomy" id="85552"/>
    <lineage>
        <taxon>Eukaryota</taxon>
        <taxon>Metazoa</taxon>
        <taxon>Ecdysozoa</taxon>
        <taxon>Arthropoda</taxon>
        <taxon>Crustacea</taxon>
        <taxon>Multicrustacea</taxon>
        <taxon>Malacostraca</taxon>
        <taxon>Eumalacostraca</taxon>
        <taxon>Eucarida</taxon>
        <taxon>Decapoda</taxon>
        <taxon>Pleocyemata</taxon>
        <taxon>Brachyura</taxon>
        <taxon>Eubrachyura</taxon>
        <taxon>Portunoidea</taxon>
        <taxon>Portunidae</taxon>
        <taxon>Portuninae</taxon>
        <taxon>Scylla</taxon>
    </lineage>
</organism>
<evidence type="ECO:0000313" key="3">
    <source>
        <dbReference type="Proteomes" id="UP001487740"/>
    </source>
</evidence>
<sequence>MVGRLVPVLNGGRPALKNACLRHRDPAHGGDQFFSREGPMCHRLLSWAFPNRRSNKPFFDGNVCQDDKRHCCACKSICTAEDSTNHRMVPDYRNCTNFFLCLDAGIPDESTHGHCPVAALQGWAPVYIEGQGNSRQAPVGWWVVWSLFVAVVVQPRSMRAYVVVALLMVRRRGQIHDIRNIAASRSVCTDDDAASYRRVPDFRNCTNFYECVDPGMAQHHGHCPEGNFDLETRDCNEKAPCIQPCANITFWQA</sequence>
<dbReference type="GO" id="GO:0008061">
    <property type="term" value="F:chitin binding"/>
    <property type="evidence" value="ECO:0007669"/>
    <property type="project" value="InterPro"/>
</dbReference>
<reference evidence="2 3" key="1">
    <citation type="submission" date="2023-03" db="EMBL/GenBank/DDBJ databases">
        <title>High-quality genome of Scylla paramamosain provides insights in environmental adaptation.</title>
        <authorList>
            <person name="Zhang L."/>
        </authorList>
    </citation>
    <scope>NUCLEOTIDE SEQUENCE [LARGE SCALE GENOMIC DNA]</scope>
    <source>
        <strain evidence="2">LZ_2023a</strain>
        <tissue evidence="2">Muscle</tissue>
    </source>
</reference>
<comment type="caution">
    <text evidence="2">The sequence shown here is derived from an EMBL/GenBank/DDBJ whole genome shotgun (WGS) entry which is preliminary data.</text>
</comment>
<proteinExistence type="predicted"/>
<protein>
    <recommendedName>
        <fullName evidence="1">Chitin-binding type-2 domain-containing protein</fullName>
    </recommendedName>
</protein>
<feature type="domain" description="Chitin-binding type-2" evidence="1">
    <location>
        <begin position="185"/>
        <end position="243"/>
    </location>
</feature>
<keyword evidence="3" id="KW-1185">Reference proteome</keyword>
<dbReference type="InterPro" id="IPR002557">
    <property type="entry name" value="Chitin-bd_dom"/>
</dbReference>
<dbReference type="EMBL" id="JARAKH010000013">
    <property type="protein sequence ID" value="KAK8397598.1"/>
    <property type="molecule type" value="Genomic_DNA"/>
</dbReference>
<name>A0AAW0UE74_SCYPA</name>
<dbReference type="PROSITE" id="PS50940">
    <property type="entry name" value="CHIT_BIND_II"/>
    <property type="match status" value="1"/>
</dbReference>
<accession>A0AAW0UE74</accession>
<dbReference type="Proteomes" id="UP001487740">
    <property type="component" value="Unassembled WGS sequence"/>
</dbReference>
<gene>
    <name evidence="2" type="ORF">O3P69_004404</name>
</gene>